<name>A0ABW0LHZ5_9BACI</name>
<evidence type="ECO:0000313" key="3">
    <source>
        <dbReference type="Proteomes" id="UP001596147"/>
    </source>
</evidence>
<accession>A0ABW0LHZ5</accession>
<sequence length="307" mass="36103">MPMQSINHSPPYELELLTYLQHRTNLLPPQKTQFYNLQKGYEGELRMLEVLKKQLSPNYLLLNNLLLSANNNEFQIDFLLIGKETIYPLEVKNNNDDFYIQNDSWYVLSSGKEIRNPLHQLKRSEILLGNFLQQSNFHFSIEPYAIFINPEFHLYNAPLDAPIIFPTQVNRFIDKLNAVTFNLGQHHSDLANHFISNKLNRSSNEKLPEYEYEELRKGIICTNCSSIFSPIPYRRLICKTCGAIEDVDLALKRSIIEFVKLFPHKKITTSHIQHWCGDIISKKTIRRILARNMRMIKKGRHTYYVFK</sequence>
<keyword evidence="3" id="KW-1185">Reference proteome</keyword>
<evidence type="ECO:0000259" key="1">
    <source>
        <dbReference type="PROSITE" id="PS50965"/>
    </source>
</evidence>
<proteinExistence type="predicted"/>
<dbReference type="EMBL" id="JBHSMC010000014">
    <property type="protein sequence ID" value="MFC5465369.1"/>
    <property type="molecule type" value="Genomic_DNA"/>
</dbReference>
<dbReference type="RefSeq" id="WP_382351624.1">
    <property type="nucleotide sequence ID" value="NZ_JBHSMC010000014.1"/>
</dbReference>
<dbReference type="Proteomes" id="UP001596147">
    <property type="component" value="Unassembled WGS sequence"/>
</dbReference>
<evidence type="ECO:0000313" key="2">
    <source>
        <dbReference type="EMBL" id="MFC5465369.1"/>
    </source>
</evidence>
<comment type="caution">
    <text evidence="2">The sequence shown here is derived from an EMBL/GenBank/DDBJ whole genome shotgun (WGS) entry which is preliminary data.</text>
</comment>
<feature type="domain" description="NERD" evidence="1">
    <location>
        <begin position="39"/>
        <end position="151"/>
    </location>
</feature>
<reference evidence="3" key="1">
    <citation type="journal article" date="2019" name="Int. J. Syst. Evol. Microbiol.">
        <title>The Global Catalogue of Microorganisms (GCM) 10K type strain sequencing project: providing services to taxonomists for standard genome sequencing and annotation.</title>
        <authorList>
            <consortium name="The Broad Institute Genomics Platform"/>
            <consortium name="The Broad Institute Genome Sequencing Center for Infectious Disease"/>
            <person name="Wu L."/>
            <person name="Ma J."/>
        </authorList>
    </citation>
    <scope>NUCLEOTIDE SEQUENCE [LARGE SCALE GENOMIC DNA]</scope>
    <source>
        <strain evidence="3">CGMCC 1.12237</strain>
    </source>
</reference>
<gene>
    <name evidence="2" type="ORF">ACFPM4_11475</name>
</gene>
<dbReference type="InterPro" id="IPR011528">
    <property type="entry name" value="NERD"/>
</dbReference>
<dbReference type="Pfam" id="PF08378">
    <property type="entry name" value="NERD"/>
    <property type="match status" value="1"/>
</dbReference>
<organism evidence="2 3">
    <name type="scientific">Lederbergia graminis</name>
    <dbReference type="NCBI Taxonomy" id="735518"/>
    <lineage>
        <taxon>Bacteria</taxon>
        <taxon>Bacillati</taxon>
        <taxon>Bacillota</taxon>
        <taxon>Bacilli</taxon>
        <taxon>Bacillales</taxon>
        <taxon>Bacillaceae</taxon>
        <taxon>Lederbergia</taxon>
    </lineage>
</organism>
<dbReference type="PROSITE" id="PS50965">
    <property type="entry name" value="NERD"/>
    <property type="match status" value="1"/>
</dbReference>
<protein>
    <submittedName>
        <fullName evidence="2">NERD domain-containing protein</fullName>
    </submittedName>
</protein>